<feature type="non-terminal residue" evidence="3">
    <location>
        <position position="566"/>
    </location>
</feature>
<protein>
    <recommendedName>
        <fullName evidence="2">DUF7165 domain-containing protein</fullName>
    </recommendedName>
</protein>
<dbReference type="Proteomes" id="UP000799776">
    <property type="component" value="Unassembled WGS sequence"/>
</dbReference>
<comment type="caution">
    <text evidence="3">The sequence shown here is derived from an EMBL/GenBank/DDBJ whole genome shotgun (WGS) entry which is preliminary data.</text>
</comment>
<organism evidence="3 4">
    <name type="scientific">Saccharata proteae CBS 121410</name>
    <dbReference type="NCBI Taxonomy" id="1314787"/>
    <lineage>
        <taxon>Eukaryota</taxon>
        <taxon>Fungi</taxon>
        <taxon>Dikarya</taxon>
        <taxon>Ascomycota</taxon>
        <taxon>Pezizomycotina</taxon>
        <taxon>Dothideomycetes</taxon>
        <taxon>Dothideomycetes incertae sedis</taxon>
        <taxon>Botryosphaeriales</taxon>
        <taxon>Saccharataceae</taxon>
        <taxon>Saccharata</taxon>
    </lineage>
</organism>
<keyword evidence="4" id="KW-1185">Reference proteome</keyword>
<gene>
    <name evidence="3" type="ORF">K490DRAFT_35058</name>
</gene>
<feature type="domain" description="DUF7165" evidence="2">
    <location>
        <begin position="22"/>
        <end position="198"/>
    </location>
</feature>
<evidence type="ECO:0000256" key="1">
    <source>
        <dbReference type="SAM" id="MobiDB-lite"/>
    </source>
</evidence>
<accession>A0A9P4HZZ3</accession>
<proteinExistence type="predicted"/>
<dbReference type="InterPro" id="IPR055589">
    <property type="entry name" value="DUF7165"/>
</dbReference>
<dbReference type="EMBL" id="ML978713">
    <property type="protein sequence ID" value="KAF2090004.1"/>
    <property type="molecule type" value="Genomic_DNA"/>
</dbReference>
<evidence type="ECO:0000313" key="3">
    <source>
        <dbReference type="EMBL" id="KAF2090004.1"/>
    </source>
</evidence>
<feature type="compositionally biased region" description="Basic and acidic residues" evidence="1">
    <location>
        <begin position="536"/>
        <end position="550"/>
    </location>
</feature>
<feature type="compositionally biased region" description="Pro residues" evidence="1">
    <location>
        <begin position="556"/>
        <end position="566"/>
    </location>
</feature>
<evidence type="ECO:0000313" key="4">
    <source>
        <dbReference type="Proteomes" id="UP000799776"/>
    </source>
</evidence>
<feature type="compositionally biased region" description="Basic and acidic residues" evidence="1">
    <location>
        <begin position="1"/>
        <end position="11"/>
    </location>
</feature>
<name>A0A9P4HZZ3_9PEZI</name>
<dbReference type="Pfam" id="PF23749">
    <property type="entry name" value="DUF7165"/>
    <property type="match status" value="1"/>
</dbReference>
<dbReference type="InterPro" id="IPR015943">
    <property type="entry name" value="WD40/YVTN_repeat-like_dom_sf"/>
</dbReference>
<dbReference type="OrthoDB" id="3925024at2759"/>
<feature type="region of interest" description="Disordered" evidence="1">
    <location>
        <begin position="1"/>
        <end position="20"/>
    </location>
</feature>
<feature type="compositionally biased region" description="Low complexity" evidence="1">
    <location>
        <begin position="471"/>
        <end position="481"/>
    </location>
</feature>
<dbReference type="SUPFAM" id="SSF82171">
    <property type="entry name" value="DPP6 N-terminal domain-like"/>
    <property type="match status" value="1"/>
</dbReference>
<dbReference type="AlphaFoldDB" id="A0A9P4HZZ3"/>
<dbReference type="Gene3D" id="2.130.10.10">
    <property type="entry name" value="YVTN repeat-like/Quinoprotein amine dehydrogenase"/>
    <property type="match status" value="1"/>
</dbReference>
<reference evidence="3" key="1">
    <citation type="journal article" date="2020" name="Stud. Mycol.">
        <title>101 Dothideomycetes genomes: a test case for predicting lifestyles and emergence of pathogens.</title>
        <authorList>
            <person name="Haridas S."/>
            <person name="Albert R."/>
            <person name="Binder M."/>
            <person name="Bloem J."/>
            <person name="Labutti K."/>
            <person name="Salamov A."/>
            <person name="Andreopoulos B."/>
            <person name="Baker S."/>
            <person name="Barry K."/>
            <person name="Bills G."/>
            <person name="Bluhm B."/>
            <person name="Cannon C."/>
            <person name="Castanera R."/>
            <person name="Culley D."/>
            <person name="Daum C."/>
            <person name="Ezra D."/>
            <person name="Gonzalez J."/>
            <person name="Henrissat B."/>
            <person name="Kuo A."/>
            <person name="Liang C."/>
            <person name="Lipzen A."/>
            <person name="Lutzoni F."/>
            <person name="Magnuson J."/>
            <person name="Mondo S."/>
            <person name="Nolan M."/>
            <person name="Ohm R."/>
            <person name="Pangilinan J."/>
            <person name="Park H.-J."/>
            <person name="Ramirez L."/>
            <person name="Alfaro M."/>
            <person name="Sun H."/>
            <person name="Tritt A."/>
            <person name="Yoshinaga Y."/>
            <person name="Zwiers L.-H."/>
            <person name="Turgeon B."/>
            <person name="Goodwin S."/>
            <person name="Spatafora J."/>
            <person name="Crous P."/>
            <person name="Grigoriev I."/>
        </authorList>
    </citation>
    <scope>NUCLEOTIDE SEQUENCE</scope>
    <source>
        <strain evidence="3">CBS 121410</strain>
    </source>
</reference>
<feature type="compositionally biased region" description="Polar residues" evidence="1">
    <location>
        <begin position="459"/>
        <end position="469"/>
    </location>
</feature>
<feature type="region of interest" description="Disordered" evidence="1">
    <location>
        <begin position="528"/>
        <end position="566"/>
    </location>
</feature>
<evidence type="ECO:0000259" key="2">
    <source>
        <dbReference type="Pfam" id="PF23749"/>
    </source>
</evidence>
<feature type="region of interest" description="Disordered" evidence="1">
    <location>
        <begin position="459"/>
        <end position="485"/>
    </location>
</feature>
<sequence>MCHGRQEESPGGHDASQPHRQPKMTMLHLVSDMATSSALPQPFGFSASRKGRMLAVFSARNIWLVRAEKLPQASTRTLEVRRRPIAVEILDDGSLLVVLATPHKVDVYALGAKDAGVIEKKRSIVLTGDASSLALSPDGLLVATGYEYGIELMSLAEHATDANRRTITCEPMGHLSFSDDGRTLLATSSARYTRPSTIFTVNGAFDGPFTGDGELVPQAVDDPATGQINELFAFNAEKDAWGIYDVAENHFKETKIHPPGDSKWMRAEELEDTQPAVSPKADHIAIAVKQHESINVWIYRLPDNLQSGTCSYACPGRHPLGHSPVDPCSSVLLYKHEATSARQISVMRWVTPTEDLCQDRLLVIGNMTWDMAPGVPTPTGDSLKTSGVVIMMDFGLDRPLSSPEPPEKVIIDLDELLPGEKLPEEDIAFEREVELVRTRTVAQQRGEAARAMARHRQSMLSPTTTSSHQIAAPASSNPRRSSVVEDEHGGMRMVFDEPYSHNQPRSQVSLQRAATVSANSPVNRRHLRALPSQPLEYRRADGLREFPHESDADDWIPPPPPYTAQA</sequence>